<dbReference type="EMBL" id="SDMP01000010">
    <property type="protein sequence ID" value="RYR32569.1"/>
    <property type="molecule type" value="Genomic_DNA"/>
</dbReference>
<dbReference type="Proteomes" id="UP000289738">
    <property type="component" value="Chromosome A10"/>
</dbReference>
<evidence type="ECO:0000313" key="2">
    <source>
        <dbReference type="Proteomes" id="UP000289738"/>
    </source>
</evidence>
<proteinExistence type="predicted"/>
<sequence length="63" mass="7011">MARPASSNSIVYASENCSSTSDSMSAAMTRQIMSQNLIHRGLQNLNKTCNEIRFQYSIPEDPN</sequence>
<gene>
    <name evidence="1" type="ORF">Ahy_A10g047107</name>
</gene>
<name>A0A445B1N4_ARAHY</name>
<reference evidence="1 2" key="1">
    <citation type="submission" date="2019-01" db="EMBL/GenBank/DDBJ databases">
        <title>Sequencing of cultivated peanut Arachis hypogaea provides insights into genome evolution and oil improvement.</title>
        <authorList>
            <person name="Chen X."/>
        </authorList>
    </citation>
    <scope>NUCLEOTIDE SEQUENCE [LARGE SCALE GENOMIC DNA]</scope>
    <source>
        <strain evidence="2">cv. Fuhuasheng</strain>
        <tissue evidence="1">Leaves</tissue>
    </source>
</reference>
<keyword evidence="2" id="KW-1185">Reference proteome</keyword>
<protein>
    <submittedName>
        <fullName evidence="1">Uncharacterized protein</fullName>
    </submittedName>
</protein>
<evidence type="ECO:0000313" key="1">
    <source>
        <dbReference type="EMBL" id="RYR32569.1"/>
    </source>
</evidence>
<dbReference type="AlphaFoldDB" id="A0A445B1N4"/>
<accession>A0A445B1N4</accession>
<organism evidence="1 2">
    <name type="scientific">Arachis hypogaea</name>
    <name type="common">Peanut</name>
    <dbReference type="NCBI Taxonomy" id="3818"/>
    <lineage>
        <taxon>Eukaryota</taxon>
        <taxon>Viridiplantae</taxon>
        <taxon>Streptophyta</taxon>
        <taxon>Embryophyta</taxon>
        <taxon>Tracheophyta</taxon>
        <taxon>Spermatophyta</taxon>
        <taxon>Magnoliopsida</taxon>
        <taxon>eudicotyledons</taxon>
        <taxon>Gunneridae</taxon>
        <taxon>Pentapetalae</taxon>
        <taxon>rosids</taxon>
        <taxon>fabids</taxon>
        <taxon>Fabales</taxon>
        <taxon>Fabaceae</taxon>
        <taxon>Papilionoideae</taxon>
        <taxon>50 kb inversion clade</taxon>
        <taxon>dalbergioids sensu lato</taxon>
        <taxon>Dalbergieae</taxon>
        <taxon>Pterocarpus clade</taxon>
        <taxon>Arachis</taxon>
    </lineage>
</organism>
<comment type="caution">
    <text evidence="1">The sequence shown here is derived from an EMBL/GenBank/DDBJ whole genome shotgun (WGS) entry which is preliminary data.</text>
</comment>